<proteinExistence type="predicted"/>
<reference evidence="1" key="1">
    <citation type="submission" date="2020-09" db="EMBL/GenBank/DDBJ databases">
        <title>Genome-Enabled Discovery of Anthraquinone Biosynthesis in Senna tora.</title>
        <authorList>
            <person name="Kang S.-H."/>
            <person name="Pandey R.P."/>
            <person name="Lee C.-M."/>
            <person name="Sim J.-S."/>
            <person name="Jeong J.-T."/>
            <person name="Choi B.-S."/>
            <person name="Jung M."/>
            <person name="Ginzburg D."/>
            <person name="Zhao K."/>
            <person name="Won S.Y."/>
            <person name="Oh T.-J."/>
            <person name="Yu Y."/>
            <person name="Kim N.-H."/>
            <person name="Lee O.R."/>
            <person name="Lee T.-H."/>
            <person name="Bashyal P."/>
            <person name="Kim T.-S."/>
            <person name="Lee W.-H."/>
            <person name="Kawkins C."/>
            <person name="Kim C.-K."/>
            <person name="Kim J.S."/>
            <person name="Ahn B.O."/>
            <person name="Rhee S.Y."/>
            <person name="Sohng J.K."/>
        </authorList>
    </citation>
    <scope>NUCLEOTIDE SEQUENCE</scope>
    <source>
        <tissue evidence="1">Leaf</tissue>
    </source>
</reference>
<organism evidence="1 2">
    <name type="scientific">Senna tora</name>
    <dbReference type="NCBI Taxonomy" id="362788"/>
    <lineage>
        <taxon>Eukaryota</taxon>
        <taxon>Viridiplantae</taxon>
        <taxon>Streptophyta</taxon>
        <taxon>Embryophyta</taxon>
        <taxon>Tracheophyta</taxon>
        <taxon>Spermatophyta</taxon>
        <taxon>Magnoliopsida</taxon>
        <taxon>eudicotyledons</taxon>
        <taxon>Gunneridae</taxon>
        <taxon>Pentapetalae</taxon>
        <taxon>rosids</taxon>
        <taxon>fabids</taxon>
        <taxon>Fabales</taxon>
        <taxon>Fabaceae</taxon>
        <taxon>Caesalpinioideae</taxon>
        <taxon>Cassia clade</taxon>
        <taxon>Senna</taxon>
    </lineage>
</organism>
<keyword evidence="2" id="KW-1185">Reference proteome</keyword>
<protein>
    <recommendedName>
        <fullName evidence="3">RNase H type-1 domain-containing protein</fullName>
    </recommendedName>
</protein>
<gene>
    <name evidence="1" type="ORF">G2W53_040568</name>
</gene>
<dbReference type="OrthoDB" id="1428630at2759"/>
<comment type="caution">
    <text evidence="1">The sequence shown here is derived from an EMBL/GenBank/DDBJ whole genome shotgun (WGS) entry which is preliminary data.</text>
</comment>
<name>A0A834VY30_9FABA</name>
<accession>A0A834VY30</accession>
<evidence type="ECO:0000313" key="1">
    <source>
        <dbReference type="EMBL" id="KAF7801457.1"/>
    </source>
</evidence>
<evidence type="ECO:0008006" key="3">
    <source>
        <dbReference type="Google" id="ProtNLM"/>
    </source>
</evidence>
<dbReference type="Proteomes" id="UP000634136">
    <property type="component" value="Unassembled WGS sequence"/>
</dbReference>
<dbReference type="EMBL" id="JAAIUW010000013">
    <property type="protein sequence ID" value="KAF7801457.1"/>
    <property type="molecule type" value="Genomic_DNA"/>
</dbReference>
<evidence type="ECO:0000313" key="2">
    <source>
        <dbReference type="Proteomes" id="UP000634136"/>
    </source>
</evidence>
<dbReference type="AlphaFoldDB" id="A0A834VY30"/>
<sequence>MLIKNDAWLIGNGASISIYGDRWAGAKAKLWSNGSQLNEVMVKDLFEEVKFSWNVEKVRSMFDIDITQAILATLIMGVEEDRRIWPFTKDGQYSVKTGYKCALLDLKAASTSSSEPYGSGDRDVLIKASLEACEFLSASLKRDIPGTQGNLSRNKPKWRPPSEDTIKFNVDAATDLPKFKAKALKAAISLGLSSIIIEFDSKVVIDFYMGKSASWLLDSILSPVLDSLPPNIVICFSNVPKSATPQQTSWQRDG</sequence>